<feature type="transmembrane region" description="Helical" evidence="7">
    <location>
        <begin position="363"/>
        <end position="385"/>
    </location>
</feature>
<comment type="similarity">
    <text evidence="2">Belongs to the bile acid:sodium symporter (BASS) (TC 2.A.28) family.</text>
</comment>
<feature type="transmembrane region" description="Helical" evidence="7">
    <location>
        <begin position="423"/>
        <end position="445"/>
    </location>
</feature>
<comment type="caution">
    <text evidence="9">The sequence shown here is derived from an EMBL/GenBank/DDBJ whole genome shotgun (WGS) entry which is preliminary data.</text>
</comment>
<feature type="transmembrane region" description="Helical" evidence="7">
    <location>
        <begin position="203"/>
        <end position="228"/>
    </location>
</feature>
<evidence type="ECO:0000256" key="5">
    <source>
        <dbReference type="ARBA" id="ARBA00022989"/>
    </source>
</evidence>
<feature type="transmembrane region" description="Helical" evidence="7">
    <location>
        <begin position="261"/>
        <end position="282"/>
    </location>
</feature>
<organism evidence="9 10">
    <name type="scientific">Ramazzottius varieornatus</name>
    <name type="common">Water bear</name>
    <name type="synonym">Tardigrade</name>
    <dbReference type="NCBI Taxonomy" id="947166"/>
    <lineage>
        <taxon>Eukaryota</taxon>
        <taxon>Metazoa</taxon>
        <taxon>Ecdysozoa</taxon>
        <taxon>Tardigrada</taxon>
        <taxon>Eutardigrada</taxon>
        <taxon>Parachela</taxon>
        <taxon>Hypsibioidea</taxon>
        <taxon>Ramazzottiidae</taxon>
        <taxon>Ramazzottius</taxon>
    </lineage>
</organism>
<evidence type="ECO:0000256" key="8">
    <source>
        <dbReference type="SAM" id="SignalP"/>
    </source>
</evidence>
<evidence type="ECO:0000313" key="10">
    <source>
        <dbReference type="Proteomes" id="UP000186922"/>
    </source>
</evidence>
<dbReference type="InterPro" id="IPR002657">
    <property type="entry name" value="BilAc:Na_symport/Acr3"/>
</dbReference>
<dbReference type="Gene3D" id="1.20.1530.20">
    <property type="match status" value="1"/>
</dbReference>
<evidence type="ECO:0000256" key="1">
    <source>
        <dbReference type="ARBA" id="ARBA00004141"/>
    </source>
</evidence>
<protein>
    <recommendedName>
        <fullName evidence="11">Ileal sodium/bile acid cotransporter</fullName>
    </recommendedName>
</protein>
<feature type="signal peptide" evidence="8">
    <location>
        <begin position="1"/>
        <end position="20"/>
    </location>
</feature>
<evidence type="ECO:0000256" key="6">
    <source>
        <dbReference type="ARBA" id="ARBA00023136"/>
    </source>
</evidence>
<evidence type="ECO:0000256" key="3">
    <source>
        <dbReference type="ARBA" id="ARBA00022692"/>
    </source>
</evidence>
<dbReference type="PANTHER" id="PTHR10361">
    <property type="entry name" value="SODIUM-BILE ACID COTRANSPORTER"/>
    <property type="match status" value="1"/>
</dbReference>
<reference evidence="9 10" key="1">
    <citation type="journal article" date="2016" name="Nat. Commun.">
        <title>Extremotolerant tardigrade genome and improved radiotolerance of human cultured cells by tardigrade-unique protein.</title>
        <authorList>
            <person name="Hashimoto T."/>
            <person name="Horikawa D.D."/>
            <person name="Saito Y."/>
            <person name="Kuwahara H."/>
            <person name="Kozuka-Hata H."/>
            <person name="Shin-I T."/>
            <person name="Minakuchi Y."/>
            <person name="Ohishi K."/>
            <person name="Motoyama A."/>
            <person name="Aizu T."/>
            <person name="Enomoto A."/>
            <person name="Kondo K."/>
            <person name="Tanaka S."/>
            <person name="Hara Y."/>
            <person name="Koshikawa S."/>
            <person name="Sagara H."/>
            <person name="Miura T."/>
            <person name="Yokobori S."/>
            <person name="Miyagawa K."/>
            <person name="Suzuki Y."/>
            <person name="Kubo T."/>
            <person name="Oyama M."/>
            <person name="Kohara Y."/>
            <person name="Fujiyama A."/>
            <person name="Arakawa K."/>
            <person name="Katayama T."/>
            <person name="Toyoda A."/>
            <person name="Kunieda T."/>
        </authorList>
    </citation>
    <scope>NUCLEOTIDE SEQUENCE [LARGE SCALE GENOMIC DNA]</scope>
    <source>
        <strain evidence="9 10">YOKOZUNA-1</strain>
    </source>
</reference>
<name>A0A1D1UZ62_RAMVA</name>
<proteinExistence type="inferred from homology"/>
<keyword evidence="10" id="KW-1185">Reference proteome</keyword>
<dbReference type="GO" id="GO:0016020">
    <property type="term" value="C:membrane"/>
    <property type="evidence" value="ECO:0007669"/>
    <property type="project" value="UniProtKB-SubCell"/>
</dbReference>
<dbReference type="AlphaFoldDB" id="A0A1D1UZ62"/>
<evidence type="ECO:0008006" key="11">
    <source>
        <dbReference type="Google" id="ProtNLM"/>
    </source>
</evidence>
<feature type="transmembrane region" description="Helical" evidence="7">
    <location>
        <begin position="294"/>
        <end position="318"/>
    </location>
</feature>
<dbReference type="PANTHER" id="PTHR10361:SF28">
    <property type="entry name" value="P3 PROTEIN-RELATED"/>
    <property type="match status" value="1"/>
</dbReference>
<dbReference type="InterPro" id="IPR004710">
    <property type="entry name" value="Bilac:Na_transpt"/>
</dbReference>
<evidence type="ECO:0000256" key="2">
    <source>
        <dbReference type="ARBA" id="ARBA00006528"/>
    </source>
</evidence>
<evidence type="ECO:0000256" key="4">
    <source>
        <dbReference type="ARBA" id="ARBA00022847"/>
    </source>
</evidence>
<dbReference type="STRING" id="947166.A0A1D1UZ62"/>
<keyword evidence="5 7" id="KW-1133">Transmembrane helix</keyword>
<evidence type="ECO:0000313" key="9">
    <source>
        <dbReference type="EMBL" id="GAU94751.1"/>
    </source>
</evidence>
<comment type="subcellular location">
    <subcellularLocation>
        <location evidence="1">Membrane</location>
        <topology evidence="1">Multi-pass membrane protein</topology>
    </subcellularLocation>
</comment>
<accession>A0A1D1UZ62</accession>
<feature type="chain" id="PRO_5008897824" description="Ileal sodium/bile acid cotransporter" evidence="8">
    <location>
        <begin position="21"/>
        <end position="521"/>
    </location>
</feature>
<keyword evidence="6 7" id="KW-0472">Membrane</keyword>
<dbReference type="OrthoDB" id="203097at2759"/>
<dbReference type="GO" id="GO:0015293">
    <property type="term" value="F:symporter activity"/>
    <property type="evidence" value="ECO:0007669"/>
    <property type="project" value="UniProtKB-KW"/>
</dbReference>
<dbReference type="EMBL" id="BDGG01000003">
    <property type="protein sequence ID" value="GAU94751.1"/>
    <property type="molecule type" value="Genomic_DNA"/>
</dbReference>
<feature type="transmembrane region" description="Helical" evidence="7">
    <location>
        <begin position="338"/>
        <end position="357"/>
    </location>
</feature>
<keyword evidence="4" id="KW-0769">Symport</keyword>
<gene>
    <name evidence="9" type="primary">RvY_06473</name>
    <name evidence="9" type="synonym">RvY_06473.1</name>
    <name evidence="9" type="ORF">RvY_06473-1</name>
</gene>
<dbReference type="InterPro" id="IPR038770">
    <property type="entry name" value="Na+/solute_symporter_sf"/>
</dbReference>
<evidence type="ECO:0000256" key="7">
    <source>
        <dbReference type="SAM" id="Phobius"/>
    </source>
</evidence>
<dbReference type="Pfam" id="PF01758">
    <property type="entry name" value="SBF"/>
    <property type="match status" value="1"/>
</dbReference>
<keyword evidence="3 7" id="KW-0812">Transmembrane</keyword>
<sequence length="521" mass="56840">MHLICVIGTFLLFLIPYVLGQALNGIRNAPTFHGKVSYLNCTFYPSLEVGLVKVEEEASANITFNCTCTSEAINAGKVILLELTHPKTKVLEITEGDKHHIDCGSKDASSSRDDSVYAGVAVVLGKFLGREVLDFTAADRDANGEDWGVDWIEPYPVSIIRAPSALDTAFVVIIATLVGINTINMGCHLDLTVVKENLKRPCAIGIGFTSQYLFMPLIAYGVGVALLGTPALQLGLFTMGCSPGGGASNFWTLLLEGDAHLSVTMTFLSTALALAVMPFWLFTLGSTLFRDLKIRIPFANILSSLLALVIPLAIGVAIRRWKPTWADFARKLIRPFTILMMLFIFTFGIYANLYMFQVMTWRTLLAGLIVPWCGYVFGATLALISKRSKEQIIAIAVETGVQNTGIAIVLLRSSLPQPDADLASVVPVCGSIMLFIPLFLWWIGLTVKNKLDSKKEVHHVSTEDPSVEDGCETGGHLEALDAPSPHKIFTGNFRGDKHMPTPSSQQELLKEDLTAQQVTKF</sequence>
<keyword evidence="4" id="KW-0813">Transport</keyword>
<keyword evidence="8" id="KW-0732">Signal</keyword>
<dbReference type="Proteomes" id="UP000186922">
    <property type="component" value="Unassembled WGS sequence"/>
</dbReference>